<dbReference type="CTD" id="8987"/>
<feature type="compositionally biased region" description="Acidic residues" evidence="9">
    <location>
        <begin position="217"/>
        <end position="229"/>
    </location>
</feature>
<reference evidence="12" key="2">
    <citation type="submission" date="2025-08" db="UniProtKB">
        <authorList>
            <consortium name="Ensembl"/>
        </authorList>
    </citation>
    <scope>IDENTIFICATION</scope>
</reference>
<reference evidence="12" key="3">
    <citation type="submission" date="2025-09" db="UniProtKB">
        <authorList>
            <consortium name="Ensembl"/>
        </authorList>
    </citation>
    <scope>IDENTIFICATION</scope>
</reference>
<evidence type="ECO:0000256" key="3">
    <source>
        <dbReference type="ARBA" id="ARBA00053886"/>
    </source>
</evidence>
<gene>
    <name evidence="12" type="primary">stbd1</name>
</gene>
<dbReference type="Gene3D" id="2.60.40.10">
    <property type="entry name" value="Immunoglobulins"/>
    <property type="match status" value="1"/>
</dbReference>
<dbReference type="CDD" id="cd05813">
    <property type="entry name" value="CBM20_genethonin_1"/>
    <property type="match status" value="1"/>
</dbReference>
<dbReference type="GO" id="GO:0061723">
    <property type="term" value="P:glycophagy"/>
    <property type="evidence" value="ECO:0007669"/>
    <property type="project" value="UniProtKB-ARBA"/>
</dbReference>
<evidence type="ECO:0000256" key="5">
    <source>
        <dbReference type="ARBA" id="ARBA00062412"/>
    </source>
</evidence>
<dbReference type="PANTHER" id="PTHR15048">
    <property type="entry name" value="STARCH-BINDING DOMAIN-CONTAINING PROTEIN 1"/>
    <property type="match status" value="1"/>
</dbReference>
<sequence>MPLKNSNTVAVERRVDLASLFCMIGRHGPAVALAVIAMVSVLAGFIIYRTVRGKRRKATADGGGDVSPAAEECHSPEEATDLRDEDSSDVKEDVELIQGDLKIRHRRAAAAAEKQPPLYSPPKTDIQAPETRNATSDDTQEREIAWDSYRAAETYAEVAGQAEMVVEDAADCQQGATDDAVEDVMEEVIVNDSCFKEPVLTDDENQEEEEKVLKEECQEDEEMTTDLDVSDLTTSQEEENFESALNDPVCFEQTLHAGEKAEEDTQQDKKTTLETNSLESNSDEPVIHIDDVPAPCICYGQDGFEEESPDSIDYSSYSGNYSLSSEEAKENDDERAEEECVDFEVVAQQPELWSSTFEQETNLPSREQEKCDRVIDELVSSIIQDCDLDTGNAQAGEVIDEELQAVELSSVKMDTHSSQFNKQEVEMESNGLYQEDRALYDGADQVVENMLTSEEGDSTSVAPFRVGDHEDGLSGVATKADFPDLSLGHQPQREDQIAPSLDDNGGYCGNNSLSQEEEKKNEGTMAEEECLDSQVVAQQAEISSSTLEQETKLPSTQEDQFSKKEVENEQKQENDLNQDSAFNDGAAKVEKKMMITVNIVACTEEVDGSSVALPCFSASTAVDNCNDGLSGITTDADFPDLSLGSQPQTEDIIAPCLDEDTDATIPGWQIPSHETENLPEISKNGQTEVLPEECNDQVHDSQSVQMIDNEVFDKASVAADSDTVGTVNASVMPCAHLPSSCQDQQSDCKENNETFDETSVSSAADAVPCNNTNLTVFLMSEDISQLGMSSSQAQQCDHMTNNEYFSVVTTNAGPVTVKDSSLPLCQISLPSFEQSEQKDSAISSPGFGEESGISSMAVSPDLQYASHEFDMTIGNMVLPAMDFDLQSEGQTEAQNSLFADDAAVPFTHEDTAGMVFGPYPSRQSQGPLSEHTNWTKYESFATNEDTFGHEIEEIYHREMDQFAAEIAASVAGYADELKIQTELKPVIEVVEIKEKKAGVTVEKKEDSKAEKEKEEDYEKTEISIMEATMDHNEWITECNYQVLPWMNLSASSSTQDQTKTSQLPAEECQYSSPVTDTTSTDTIDIPSSTEVKQTSTLSLTEENTETNKKVVAVQPMPQNVNVTFRVHYSTQSPYQTVAVTGNQQELGNWKGFIPLERAKDGNWATVVSLPTESHVEWKFVLLDKGEVCRWEECGNRLLDTGFGDDLLVHKWWGLL</sequence>
<feature type="compositionally biased region" description="Low complexity" evidence="9">
    <location>
        <begin position="314"/>
        <end position="325"/>
    </location>
</feature>
<feature type="transmembrane region" description="Helical" evidence="10">
    <location>
        <begin position="30"/>
        <end position="48"/>
    </location>
</feature>
<keyword evidence="10" id="KW-0812">Transmembrane</keyword>
<feature type="compositionally biased region" description="Basic and acidic residues" evidence="9">
    <location>
        <begin position="560"/>
        <end position="574"/>
    </location>
</feature>
<dbReference type="RefSeq" id="XP_030291431.1">
    <property type="nucleotide sequence ID" value="XM_030435571.1"/>
</dbReference>
<dbReference type="AlphaFoldDB" id="A0A671W389"/>
<reference evidence="12" key="1">
    <citation type="submission" date="2021-04" db="EMBL/GenBank/DDBJ databases">
        <authorList>
            <consortium name="Wellcome Sanger Institute Data Sharing"/>
        </authorList>
    </citation>
    <scope>NUCLEOTIDE SEQUENCE [LARGE SCALE GENOMIC DNA]</scope>
</reference>
<evidence type="ECO:0000256" key="4">
    <source>
        <dbReference type="ARBA" id="ARBA00060405"/>
    </source>
</evidence>
<dbReference type="SUPFAM" id="SSF49452">
    <property type="entry name" value="Starch-binding domain-like"/>
    <property type="match status" value="1"/>
</dbReference>
<feature type="region of interest" description="Disordered" evidence="9">
    <location>
        <begin position="1062"/>
        <end position="1082"/>
    </location>
</feature>
<comment type="function">
    <text evidence="3">Acts as a cargo receptor for glycogen. Delivers its cargo to an autophagic pathway called glycophagy, resulting in the transport of glycogen to lysosomes.</text>
</comment>
<organism evidence="12 13">
    <name type="scientific">Sparus aurata</name>
    <name type="common">Gilthead sea bream</name>
    <dbReference type="NCBI Taxonomy" id="8175"/>
    <lineage>
        <taxon>Eukaryota</taxon>
        <taxon>Metazoa</taxon>
        <taxon>Chordata</taxon>
        <taxon>Craniata</taxon>
        <taxon>Vertebrata</taxon>
        <taxon>Euteleostomi</taxon>
        <taxon>Actinopterygii</taxon>
        <taxon>Neopterygii</taxon>
        <taxon>Teleostei</taxon>
        <taxon>Neoteleostei</taxon>
        <taxon>Acanthomorphata</taxon>
        <taxon>Eupercaria</taxon>
        <taxon>Spariformes</taxon>
        <taxon>Sparidae</taxon>
        <taxon>Sparus</taxon>
    </lineage>
</organism>
<evidence type="ECO:0000256" key="9">
    <source>
        <dbReference type="SAM" id="MobiDB-lite"/>
    </source>
</evidence>
<keyword evidence="13" id="KW-1185">Reference proteome</keyword>
<keyword evidence="10" id="KW-0472">Membrane</keyword>
<feature type="compositionally biased region" description="Low complexity" evidence="9">
    <location>
        <begin position="1071"/>
        <end position="1082"/>
    </location>
</feature>
<feature type="region of interest" description="Disordered" evidence="9">
    <location>
        <begin position="466"/>
        <end position="529"/>
    </location>
</feature>
<evidence type="ECO:0000256" key="10">
    <source>
        <dbReference type="SAM" id="Phobius"/>
    </source>
</evidence>
<feature type="region of interest" description="Disordered" evidence="9">
    <location>
        <begin position="107"/>
        <end position="141"/>
    </location>
</feature>
<name>A0A671W389_SPAAU</name>
<dbReference type="InterPro" id="IPR034838">
    <property type="entry name" value="CBM20_genethonin_1"/>
</dbReference>
<protein>
    <recommendedName>
        <fullName evidence="6">Starch-binding domain-containing protein 1</fullName>
    </recommendedName>
    <alternativeName>
        <fullName evidence="7">Genethonin-1</fullName>
    </alternativeName>
    <alternativeName>
        <fullName evidence="8">Glycophagy cargo receptor stbd1</fullName>
    </alternativeName>
</protein>
<evidence type="ECO:0000259" key="11">
    <source>
        <dbReference type="PROSITE" id="PS51166"/>
    </source>
</evidence>
<feature type="region of interest" description="Disordered" evidence="9">
    <location>
        <begin position="835"/>
        <end position="854"/>
    </location>
</feature>
<dbReference type="InParanoid" id="A0A671W389"/>
<dbReference type="PROSITE" id="PS51166">
    <property type="entry name" value="CBM20"/>
    <property type="match status" value="1"/>
</dbReference>
<dbReference type="Ensembl" id="ENSSAUT00010032810.1">
    <property type="protein sequence ID" value="ENSSAUP00010031131.1"/>
    <property type="gene ID" value="ENSSAUG00010013297.1"/>
</dbReference>
<dbReference type="GeneID" id="115592606"/>
<feature type="region of interest" description="Disordered" evidence="9">
    <location>
        <begin position="541"/>
        <end position="582"/>
    </location>
</feature>
<dbReference type="SMART" id="SM01065">
    <property type="entry name" value="CBM_2"/>
    <property type="match status" value="1"/>
</dbReference>
<feature type="compositionally biased region" description="Polar residues" evidence="9">
    <location>
        <begin position="541"/>
        <end position="559"/>
    </location>
</feature>
<comment type="subunit">
    <text evidence="5">Interacts with the ATG8 family proteins GABARAP and GABARAPL1. Interacts with several glycogen-associated proteins, such as GYS2 (liver glycogen synthase), GDE (glycogen debranching enzyme), GBE1 (glycogen branching enzyme 1) and EPM2A (Laforin).</text>
</comment>
<dbReference type="InterPro" id="IPR002044">
    <property type="entry name" value="CBM20"/>
</dbReference>
<dbReference type="OMA" id="MVFGPYP"/>
<proteinExistence type="predicted"/>
<dbReference type="GeneTree" id="ENSGT00390000007731"/>
<dbReference type="GO" id="GO:2001069">
    <property type="term" value="F:glycogen binding"/>
    <property type="evidence" value="ECO:0007669"/>
    <property type="project" value="InterPro"/>
</dbReference>
<feature type="domain" description="CBM20" evidence="11">
    <location>
        <begin position="1114"/>
        <end position="1213"/>
    </location>
</feature>
<keyword evidence="10" id="KW-1133">Transmembrane helix</keyword>
<dbReference type="GO" id="GO:0005789">
    <property type="term" value="C:endoplasmic reticulum membrane"/>
    <property type="evidence" value="ECO:0007669"/>
    <property type="project" value="UniProtKB-SubCell"/>
</dbReference>
<feature type="region of interest" description="Disordered" evidence="9">
    <location>
        <begin position="57"/>
        <end position="91"/>
    </location>
</feature>
<feature type="region of interest" description="Disordered" evidence="9">
    <location>
        <begin position="215"/>
        <end position="336"/>
    </location>
</feature>
<evidence type="ECO:0000256" key="2">
    <source>
        <dbReference type="ARBA" id="ARBA00024012"/>
    </source>
</evidence>
<dbReference type="InterPro" id="IPR013783">
    <property type="entry name" value="Ig-like_fold"/>
</dbReference>
<accession>A0A671W389</accession>
<dbReference type="Pfam" id="PF00686">
    <property type="entry name" value="CBM_20"/>
    <property type="match status" value="1"/>
</dbReference>
<dbReference type="GO" id="GO:2001070">
    <property type="term" value="F:starch binding"/>
    <property type="evidence" value="ECO:0007669"/>
    <property type="project" value="InterPro"/>
</dbReference>
<evidence type="ECO:0000256" key="6">
    <source>
        <dbReference type="ARBA" id="ARBA00073038"/>
    </source>
</evidence>
<evidence type="ECO:0000256" key="8">
    <source>
        <dbReference type="ARBA" id="ARBA00076001"/>
    </source>
</evidence>
<evidence type="ECO:0000256" key="7">
    <source>
        <dbReference type="ARBA" id="ARBA00075794"/>
    </source>
</evidence>
<dbReference type="OrthoDB" id="6123450at2759"/>
<dbReference type="PANTHER" id="PTHR15048:SF0">
    <property type="entry name" value="STARCH-BINDING DOMAIN-CONTAINING PROTEIN 1"/>
    <property type="match status" value="1"/>
</dbReference>
<feature type="compositionally biased region" description="Basic and acidic residues" evidence="9">
    <location>
        <begin position="71"/>
        <end position="82"/>
    </location>
</feature>
<dbReference type="FunFam" id="2.60.40.10:FF:000552">
    <property type="entry name" value="Related to glucoamylase"/>
    <property type="match status" value="1"/>
</dbReference>
<evidence type="ECO:0000313" key="12">
    <source>
        <dbReference type="Ensembl" id="ENSSAUP00010031131.1"/>
    </source>
</evidence>
<dbReference type="GO" id="GO:0034045">
    <property type="term" value="C:phagophore assembly site membrane"/>
    <property type="evidence" value="ECO:0007669"/>
    <property type="project" value="UniProtKB-SubCell"/>
</dbReference>
<dbReference type="InterPro" id="IPR013784">
    <property type="entry name" value="Carb-bd-like_fold"/>
</dbReference>
<evidence type="ECO:0000256" key="1">
    <source>
        <dbReference type="ARBA" id="ARBA00004643"/>
    </source>
</evidence>
<comment type="subcellular location">
    <subcellularLocation>
        <location evidence="2">Cell membrane</location>
        <location evidence="2">Sarcolemma</location>
        <location evidence="2">T-tubule</location>
    </subcellularLocation>
    <subcellularLocation>
        <location evidence="1">Endoplasmic reticulum membrane</location>
        <topology evidence="1">Single-pass type III membrane protein</topology>
    </subcellularLocation>
    <subcellularLocation>
        <location evidence="4">Preautophagosomal structure membrane</location>
        <topology evidence="4">Single-pass type III membrane protein</topology>
    </subcellularLocation>
</comment>
<dbReference type="Proteomes" id="UP000472265">
    <property type="component" value="Chromosome 12"/>
</dbReference>
<dbReference type="GO" id="GO:0030315">
    <property type="term" value="C:T-tubule"/>
    <property type="evidence" value="ECO:0007669"/>
    <property type="project" value="UniProtKB-SubCell"/>
</dbReference>
<evidence type="ECO:0000313" key="13">
    <source>
        <dbReference type="Proteomes" id="UP000472265"/>
    </source>
</evidence>